<sequence length="409" mass="45689">MSELLTSEIATGTDQPTEAEFRAEIRQWMQNHLCGEFEVLRHRGGPGDEHAFVQERMAWERELATGDWTGIGWPSDHGGRGLPINLEVAFHEEYSAAGGPGRAGLIGEGLLGPTLIHFGTPEQQQRFLPGIISGTEFWCQGYSEPNAGSDLANVKTRAWRDGDDWVIEGQKVWTSLAQWSDWCFVVCRTEEGSQRHKGLSYLLVPMKQPGIEIRPIRQITGTAEFNEVFFDGARTSADLCVGAPGEGWKVAMGTLAFERGVLTLGQQMAFNRELTEITETARELGMTTDPVIRQRLAAMWSRLKIMRWNALRALRVDDDVELPREAMINKLYWAGLHRDMGELAMDVLGAGALLTRYSEAHEGDAGELEMGPEHKLFFFSRSDTIYGGSDEIQRNVIGERALGLPREPR</sequence>
<dbReference type="InterPro" id="IPR037069">
    <property type="entry name" value="AcylCoA_DH/ox_N_sf"/>
</dbReference>
<name>A0A6J6ZP74_9ZZZZ</name>
<reference evidence="10" key="1">
    <citation type="submission" date="2020-05" db="EMBL/GenBank/DDBJ databases">
        <authorList>
            <person name="Chiriac C."/>
            <person name="Salcher M."/>
            <person name="Ghai R."/>
            <person name="Kavagutti S V."/>
        </authorList>
    </citation>
    <scope>NUCLEOTIDE SEQUENCE</scope>
</reference>
<dbReference type="InterPro" id="IPR009100">
    <property type="entry name" value="AcylCoA_DH/oxidase_NM_dom_sf"/>
</dbReference>
<dbReference type="Gene3D" id="1.20.140.10">
    <property type="entry name" value="Butyryl-CoA Dehydrogenase, subunit A, domain 3"/>
    <property type="match status" value="1"/>
</dbReference>
<evidence type="ECO:0000313" key="10">
    <source>
        <dbReference type="EMBL" id="CAB4822403.1"/>
    </source>
</evidence>
<dbReference type="EMBL" id="CAEZXS010000015">
    <property type="protein sequence ID" value="CAB4688360.1"/>
    <property type="molecule type" value="Genomic_DNA"/>
</dbReference>
<evidence type="ECO:0000259" key="6">
    <source>
        <dbReference type="Pfam" id="PF00441"/>
    </source>
</evidence>
<dbReference type="Gene3D" id="2.40.110.10">
    <property type="entry name" value="Butyryl-CoA Dehydrogenase, subunit A, domain 2"/>
    <property type="match status" value="1"/>
</dbReference>
<comment type="similarity">
    <text evidence="2">Belongs to the acyl-CoA dehydrogenase family.</text>
</comment>
<feature type="domain" description="Acyl-CoA oxidase/dehydrogenase middle" evidence="7">
    <location>
        <begin position="139"/>
        <end position="231"/>
    </location>
</feature>
<dbReference type="Pfam" id="PF02770">
    <property type="entry name" value="Acyl-CoA_dh_M"/>
    <property type="match status" value="1"/>
</dbReference>
<dbReference type="GO" id="GO:0050660">
    <property type="term" value="F:flavin adenine dinucleotide binding"/>
    <property type="evidence" value="ECO:0007669"/>
    <property type="project" value="InterPro"/>
</dbReference>
<evidence type="ECO:0000256" key="2">
    <source>
        <dbReference type="ARBA" id="ARBA00009347"/>
    </source>
</evidence>
<gene>
    <name evidence="9" type="ORF">UFOPK2582_00247</name>
    <name evidence="10" type="ORF">UFOPK3046_01805</name>
</gene>
<comment type="cofactor">
    <cofactor evidence="1">
        <name>FAD</name>
        <dbReference type="ChEBI" id="CHEBI:57692"/>
    </cofactor>
</comment>
<evidence type="ECO:0000313" key="9">
    <source>
        <dbReference type="EMBL" id="CAB4688360.1"/>
    </source>
</evidence>
<dbReference type="SUPFAM" id="SSF56645">
    <property type="entry name" value="Acyl-CoA dehydrogenase NM domain-like"/>
    <property type="match status" value="1"/>
</dbReference>
<evidence type="ECO:0000259" key="8">
    <source>
        <dbReference type="Pfam" id="PF02771"/>
    </source>
</evidence>
<dbReference type="PANTHER" id="PTHR43292:SF3">
    <property type="entry name" value="ACYL-COA DEHYDROGENASE FADE29"/>
    <property type="match status" value="1"/>
</dbReference>
<dbReference type="AlphaFoldDB" id="A0A6J6ZP74"/>
<dbReference type="InterPro" id="IPR052161">
    <property type="entry name" value="Mycobact_Acyl-CoA_DH"/>
</dbReference>
<dbReference type="InterPro" id="IPR006091">
    <property type="entry name" value="Acyl-CoA_Oxase/DH_mid-dom"/>
</dbReference>
<dbReference type="PANTHER" id="PTHR43292">
    <property type="entry name" value="ACYL-COA DEHYDROGENASE"/>
    <property type="match status" value="1"/>
</dbReference>
<dbReference type="InterPro" id="IPR013786">
    <property type="entry name" value="AcylCoA_DH/ox_N"/>
</dbReference>
<dbReference type="InterPro" id="IPR009075">
    <property type="entry name" value="AcylCo_DH/oxidase_C"/>
</dbReference>
<dbReference type="Gene3D" id="1.10.540.10">
    <property type="entry name" value="Acyl-CoA dehydrogenase/oxidase, N-terminal domain"/>
    <property type="match status" value="1"/>
</dbReference>
<dbReference type="EMBL" id="CAFAAQ010000223">
    <property type="protein sequence ID" value="CAB4822403.1"/>
    <property type="molecule type" value="Genomic_DNA"/>
</dbReference>
<evidence type="ECO:0000256" key="4">
    <source>
        <dbReference type="ARBA" id="ARBA00022827"/>
    </source>
</evidence>
<evidence type="ECO:0000256" key="5">
    <source>
        <dbReference type="ARBA" id="ARBA00023002"/>
    </source>
</evidence>
<dbReference type="InterPro" id="IPR046373">
    <property type="entry name" value="Acyl-CoA_Oxase/DH_mid-dom_sf"/>
</dbReference>
<feature type="domain" description="Acyl-CoA dehydrogenase/oxidase N-terminal" evidence="8">
    <location>
        <begin position="17"/>
        <end position="134"/>
    </location>
</feature>
<keyword evidence="5" id="KW-0560">Oxidoreductase</keyword>
<organism evidence="10">
    <name type="scientific">freshwater metagenome</name>
    <dbReference type="NCBI Taxonomy" id="449393"/>
    <lineage>
        <taxon>unclassified sequences</taxon>
        <taxon>metagenomes</taxon>
        <taxon>ecological metagenomes</taxon>
    </lineage>
</organism>
<protein>
    <submittedName>
        <fullName evidence="10">Unannotated protein</fullName>
    </submittedName>
</protein>
<dbReference type="GO" id="GO:0005886">
    <property type="term" value="C:plasma membrane"/>
    <property type="evidence" value="ECO:0007669"/>
    <property type="project" value="TreeGrafter"/>
</dbReference>
<dbReference type="SUPFAM" id="SSF47203">
    <property type="entry name" value="Acyl-CoA dehydrogenase C-terminal domain-like"/>
    <property type="match status" value="1"/>
</dbReference>
<dbReference type="GO" id="GO:0016627">
    <property type="term" value="F:oxidoreductase activity, acting on the CH-CH group of donors"/>
    <property type="evidence" value="ECO:0007669"/>
    <property type="project" value="InterPro"/>
</dbReference>
<dbReference type="InterPro" id="IPR036250">
    <property type="entry name" value="AcylCo_DH-like_C"/>
</dbReference>
<keyword evidence="3" id="KW-0285">Flavoprotein</keyword>
<evidence type="ECO:0000256" key="3">
    <source>
        <dbReference type="ARBA" id="ARBA00022630"/>
    </source>
</evidence>
<evidence type="ECO:0000256" key="1">
    <source>
        <dbReference type="ARBA" id="ARBA00001974"/>
    </source>
</evidence>
<keyword evidence="4" id="KW-0274">FAD</keyword>
<proteinExistence type="inferred from homology"/>
<dbReference type="Pfam" id="PF02771">
    <property type="entry name" value="Acyl-CoA_dh_N"/>
    <property type="match status" value="1"/>
</dbReference>
<evidence type="ECO:0000259" key="7">
    <source>
        <dbReference type="Pfam" id="PF02770"/>
    </source>
</evidence>
<feature type="domain" description="Acyl-CoA dehydrogenase/oxidase C-terminal" evidence="6">
    <location>
        <begin position="245"/>
        <end position="401"/>
    </location>
</feature>
<accession>A0A6J6ZP74</accession>
<dbReference type="Pfam" id="PF00441">
    <property type="entry name" value="Acyl-CoA_dh_1"/>
    <property type="match status" value="1"/>
</dbReference>